<evidence type="ECO:0000256" key="1">
    <source>
        <dbReference type="SAM" id="SignalP"/>
    </source>
</evidence>
<name>A0AAD5VIP7_9AGAR</name>
<dbReference type="Proteomes" id="UP001213000">
    <property type="component" value="Unassembled WGS sequence"/>
</dbReference>
<gene>
    <name evidence="2" type="ORF">NP233_g10479</name>
</gene>
<protein>
    <recommendedName>
        <fullName evidence="4">Nucleotidyltransferase family protein</fullName>
    </recommendedName>
</protein>
<dbReference type="EMBL" id="JANIEX010001074">
    <property type="protein sequence ID" value="KAJ3560988.1"/>
    <property type="molecule type" value="Genomic_DNA"/>
</dbReference>
<evidence type="ECO:0000313" key="3">
    <source>
        <dbReference type="Proteomes" id="UP001213000"/>
    </source>
</evidence>
<evidence type="ECO:0000313" key="2">
    <source>
        <dbReference type="EMBL" id="KAJ3560988.1"/>
    </source>
</evidence>
<sequence length="406" mass="45456">MVFKKVNRQCCLARTLLLTLDVYQGVRVATGGEGTSDAAEPRLSGIEEHQETISVAQKNTSPKRGAPAFGVTTRKKAKTMMESSAFQVVCTAKTPLTSVFLLTILEVMNLLCLDDDALVCILSELRAPDLYAFSQTHSRAKELCGTALHGQVLSVLSQFVNGQELLDLLQATGAVISGSLVLQLFSGPPFIPNDLDIYVPQENAGAIAEFVTGKGYELSSRRMFDEWDYNIHLATESLHYSRKCMDGSVVDINVIATRAVNPIASVVDFDCTWVMNVITSRGLIALYHQWTALQTGLMNRRMPSGERIVKYAKRGYFAGHPYNAKLRKCITEVRSLHDEHSMYLAFKPTEAEYWYCDEEERFHEVWFDAKKERLYWALQAPVAMRYKPPFIFEAAGKNGLIGNRPF</sequence>
<organism evidence="2 3">
    <name type="scientific">Leucocoprinus birnbaumii</name>
    <dbReference type="NCBI Taxonomy" id="56174"/>
    <lineage>
        <taxon>Eukaryota</taxon>
        <taxon>Fungi</taxon>
        <taxon>Dikarya</taxon>
        <taxon>Basidiomycota</taxon>
        <taxon>Agaricomycotina</taxon>
        <taxon>Agaricomycetes</taxon>
        <taxon>Agaricomycetidae</taxon>
        <taxon>Agaricales</taxon>
        <taxon>Agaricineae</taxon>
        <taxon>Agaricaceae</taxon>
        <taxon>Leucocoprinus</taxon>
    </lineage>
</organism>
<comment type="caution">
    <text evidence="2">The sequence shown here is derived from an EMBL/GenBank/DDBJ whole genome shotgun (WGS) entry which is preliminary data.</text>
</comment>
<dbReference type="AlphaFoldDB" id="A0AAD5VIP7"/>
<keyword evidence="3" id="KW-1185">Reference proteome</keyword>
<feature type="signal peptide" evidence="1">
    <location>
        <begin position="1"/>
        <end position="25"/>
    </location>
</feature>
<feature type="chain" id="PRO_5041970093" description="Nucleotidyltransferase family protein" evidence="1">
    <location>
        <begin position="26"/>
        <end position="406"/>
    </location>
</feature>
<proteinExistence type="predicted"/>
<reference evidence="2" key="1">
    <citation type="submission" date="2022-07" db="EMBL/GenBank/DDBJ databases">
        <title>Genome Sequence of Leucocoprinus birnbaumii.</title>
        <authorList>
            <person name="Buettner E."/>
        </authorList>
    </citation>
    <scope>NUCLEOTIDE SEQUENCE</scope>
    <source>
        <strain evidence="2">VT141</strain>
    </source>
</reference>
<keyword evidence="1" id="KW-0732">Signal</keyword>
<evidence type="ECO:0008006" key="4">
    <source>
        <dbReference type="Google" id="ProtNLM"/>
    </source>
</evidence>
<accession>A0AAD5VIP7</accession>